<feature type="domain" description="Complex 1 LYR protein" evidence="7">
    <location>
        <begin position="13"/>
        <end position="66"/>
    </location>
</feature>
<evidence type="ECO:0000313" key="9">
    <source>
        <dbReference type="WBParaSite" id="maker-uti_cns_0005663-snap-gene-0.5-mRNA-1"/>
    </source>
</evidence>
<proteinExistence type="inferred from homology"/>
<keyword evidence="3" id="KW-0809">Transit peptide</keyword>
<comment type="similarity">
    <text evidence="2">Belongs to the complex I LYR family.</text>
</comment>
<dbReference type="CDD" id="cd20262">
    <property type="entry name" value="Complex1_LYR_LYRM2"/>
    <property type="match status" value="1"/>
</dbReference>
<dbReference type="InterPro" id="IPR045293">
    <property type="entry name" value="Complex1_LYR_LYRM2"/>
</dbReference>
<name>A0A1I8I8X9_9PLAT</name>
<evidence type="ECO:0000256" key="5">
    <source>
        <dbReference type="ARBA" id="ARBA00026235"/>
    </source>
</evidence>
<evidence type="ECO:0000313" key="11">
    <source>
        <dbReference type="WBParaSite" id="maker-uti_cns_0010789-snap-gene-0.3-mRNA-1"/>
    </source>
</evidence>
<comment type="function">
    <text evidence="6">Involved in efficient integration of the N-module into mitochondrial respiratory chain complex I.</text>
</comment>
<evidence type="ECO:0000256" key="1">
    <source>
        <dbReference type="ARBA" id="ARBA00004173"/>
    </source>
</evidence>
<evidence type="ECO:0000313" key="10">
    <source>
        <dbReference type="WBParaSite" id="maker-uti_cns_0005733-snap-gene-0.5-mRNA-1"/>
    </source>
</evidence>
<evidence type="ECO:0000259" key="7">
    <source>
        <dbReference type="Pfam" id="PF05347"/>
    </source>
</evidence>
<dbReference type="Pfam" id="PF05347">
    <property type="entry name" value="Complex1_LYR"/>
    <property type="match status" value="1"/>
</dbReference>
<evidence type="ECO:0000256" key="2">
    <source>
        <dbReference type="ARBA" id="ARBA00009508"/>
    </source>
</evidence>
<dbReference type="WBParaSite" id="maker-uti_cns_0010789-snap-gene-0.3-mRNA-1">
    <property type="protein sequence ID" value="maker-uti_cns_0010789-snap-gene-0.3-mRNA-1"/>
    <property type="gene ID" value="maker-uti_cns_0010789-snap-gene-0.3"/>
</dbReference>
<reference evidence="9 10" key="1">
    <citation type="submission" date="2016-11" db="UniProtKB">
        <authorList>
            <consortium name="WormBaseParasite"/>
        </authorList>
    </citation>
    <scope>IDENTIFICATION</scope>
</reference>
<keyword evidence="4" id="KW-0496">Mitochondrion</keyword>
<evidence type="ECO:0000256" key="3">
    <source>
        <dbReference type="ARBA" id="ARBA00022946"/>
    </source>
</evidence>
<protein>
    <recommendedName>
        <fullName evidence="5">LYR motif-containing protein 2</fullName>
    </recommendedName>
</protein>
<evidence type="ECO:0000313" key="8">
    <source>
        <dbReference type="Proteomes" id="UP000095280"/>
    </source>
</evidence>
<dbReference type="WBParaSite" id="maker-uti_cns_0005733-snap-gene-0.5-mRNA-1">
    <property type="protein sequence ID" value="maker-uti_cns_0005733-snap-gene-0.5-mRNA-1"/>
    <property type="gene ID" value="maker-uti_cns_0005733-snap-gene-0.5"/>
</dbReference>
<sequence length="79" mass="9059">MSNSLKHFILKAETRQLYRSLLRTAGKVADSNQRRELRQWIRAEFELHRADTDLDSIKAALANGKQAKSKLEQMISSST</sequence>
<evidence type="ECO:0000256" key="4">
    <source>
        <dbReference type="ARBA" id="ARBA00023128"/>
    </source>
</evidence>
<evidence type="ECO:0000256" key="6">
    <source>
        <dbReference type="ARBA" id="ARBA00044735"/>
    </source>
</evidence>
<dbReference type="Proteomes" id="UP000095280">
    <property type="component" value="Unplaced"/>
</dbReference>
<dbReference type="WBParaSite" id="maker-uti_cns_0005663-snap-gene-0.5-mRNA-1">
    <property type="protein sequence ID" value="maker-uti_cns_0005663-snap-gene-0.5-mRNA-1"/>
    <property type="gene ID" value="maker-uti_cns_0005663-snap-gene-0.5"/>
</dbReference>
<comment type="subcellular location">
    <subcellularLocation>
        <location evidence="1">Mitochondrion</location>
    </subcellularLocation>
</comment>
<dbReference type="InterPro" id="IPR008011">
    <property type="entry name" value="Complex1_LYR_dom"/>
</dbReference>
<dbReference type="AlphaFoldDB" id="A0A1I8I8X9"/>
<dbReference type="OrthoDB" id="74240at2759"/>
<dbReference type="PANTHER" id="PTHR13675">
    <property type="entry name" value="LYR MOTIF-CONTAINING PROTEIN 2"/>
    <property type="match status" value="1"/>
</dbReference>
<organism evidence="8 11">
    <name type="scientific">Macrostomum lignano</name>
    <dbReference type="NCBI Taxonomy" id="282301"/>
    <lineage>
        <taxon>Eukaryota</taxon>
        <taxon>Metazoa</taxon>
        <taxon>Spiralia</taxon>
        <taxon>Lophotrochozoa</taxon>
        <taxon>Platyhelminthes</taxon>
        <taxon>Rhabditophora</taxon>
        <taxon>Macrostomorpha</taxon>
        <taxon>Macrostomida</taxon>
        <taxon>Macrostomidae</taxon>
        <taxon>Macrostomum</taxon>
    </lineage>
</organism>
<keyword evidence="8" id="KW-1185">Reference proteome</keyword>
<dbReference type="PANTHER" id="PTHR13675:SF0">
    <property type="entry name" value="LYR MOTIF-CONTAINING PROTEIN 2"/>
    <property type="match status" value="1"/>
</dbReference>
<accession>A0A1I8I8X9</accession>
<dbReference type="GO" id="GO:0005739">
    <property type="term" value="C:mitochondrion"/>
    <property type="evidence" value="ECO:0007669"/>
    <property type="project" value="UniProtKB-SubCell"/>
</dbReference>